<dbReference type="PANTHER" id="PTHR21539:SF0">
    <property type="entry name" value="SAGA-ASSOCIATED FACTOR 29"/>
    <property type="match status" value="1"/>
</dbReference>
<reference evidence="3 4" key="1">
    <citation type="journal article" date="2018" name="New Phytol.">
        <title>Phylogenomics of Endogonaceae and evolution of mycorrhizas within Mucoromycota.</title>
        <authorList>
            <person name="Chang Y."/>
            <person name="Desiro A."/>
            <person name="Na H."/>
            <person name="Sandor L."/>
            <person name="Lipzen A."/>
            <person name="Clum A."/>
            <person name="Barry K."/>
            <person name="Grigoriev I.V."/>
            <person name="Martin F.M."/>
            <person name="Stajich J.E."/>
            <person name="Smith M.E."/>
            <person name="Bonito G."/>
            <person name="Spatafora J.W."/>
        </authorList>
    </citation>
    <scope>NUCLEOTIDE SEQUENCE [LARGE SCALE GENOMIC DNA]</scope>
    <source>
        <strain evidence="3 4">GMNB39</strain>
    </source>
</reference>
<dbReference type="PANTHER" id="PTHR21539">
    <property type="entry name" value="SAGA-ASSOCIATED FACTOR 29"/>
    <property type="match status" value="1"/>
</dbReference>
<evidence type="ECO:0000313" key="3">
    <source>
        <dbReference type="EMBL" id="RUO96512.1"/>
    </source>
</evidence>
<evidence type="ECO:0000259" key="2">
    <source>
        <dbReference type="PROSITE" id="PS51518"/>
    </source>
</evidence>
<dbReference type="EMBL" id="RBNI01020856">
    <property type="protein sequence ID" value="RUO96512.1"/>
    <property type="molecule type" value="Genomic_DNA"/>
</dbReference>
<dbReference type="OrthoDB" id="10265994at2759"/>
<protein>
    <submittedName>
        <fullName evidence="3">SGF29 tudor-like domain-containing protein</fullName>
    </submittedName>
</protein>
<feature type="region of interest" description="Disordered" evidence="1">
    <location>
        <begin position="29"/>
        <end position="58"/>
    </location>
</feature>
<dbReference type="Pfam" id="PF07039">
    <property type="entry name" value="SGF29_Tudor"/>
    <property type="match status" value="1"/>
</dbReference>
<proteinExistence type="predicted"/>
<name>A0A433A1E9_9FUNG</name>
<dbReference type="Proteomes" id="UP000268093">
    <property type="component" value="Unassembled WGS sequence"/>
</dbReference>
<dbReference type="InterPro" id="IPR010750">
    <property type="entry name" value="SGF29_tudor-like_dom"/>
</dbReference>
<gene>
    <name evidence="3" type="ORF">BC936DRAFT_141903</name>
</gene>
<evidence type="ECO:0000313" key="4">
    <source>
        <dbReference type="Proteomes" id="UP000268093"/>
    </source>
</evidence>
<dbReference type="Gene3D" id="2.30.30.140">
    <property type="match status" value="1"/>
</dbReference>
<dbReference type="AlphaFoldDB" id="A0A433A1E9"/>
<comment type="caution">
    <text evidence="3">The sequence shown here is derived from an EMBL/GenBank/DDBJ whole genome shotgun (WGS) entry which is preliminary data.</text>
</comment>
<evidence type="ECO:0000256" key="1">
    <source>
        <dbReference type="SAM" id="MobiDB-lite"/>
    </source>
</evidence>
<dbReference type="InterPro" id="IPR037802">
    <property type="entry name" value="SGF29"/>
</dbReference>
<accession>A0A433A1E9</accession>
<keyword evidence="4" id="KW-1185">Reference proteome</keyword>
<sequence length="185" mass="19955">MGERGPGGAGGLPRGPVVISDLLSGGPMGFAQLTKRSDHTGRGQARKAKGQERGMDSGNCLELQRREEQVSAGMFASVNSFDVSSLPKLLLRFAIQDVDDDNSGVRQKYMVPIKSVIPIPNESEVRLLPEIPPNQDVLALYPGTTCFYKATVVVSPSKVGCLLRGQVFATGQEGRSFIRKCNTIY</sequence>
<organism evidence="3 4">
    <name type="scientific">Jimgerdemannia flammicorona</name>
    <dbReference type="NCBI Taxonomy" id="994334"/>
    <lineage>
        <taxon>Eukaryota</taxon>
        <taxon>Fungi</taxon>
        <taxon>Fungi incertae sedis</taxon>
        <taxon>Mucoromycota</taxon>
        <taxon>Mucoromycotina</taxon>
        <taxon>Endogonomycetes</taxon>
        <taxon>Endogonales</taxon>
        <taxon>Endogonaceae</taxon>
        <taxon>Jimgerdemannia</taxon>
    </lineage>
</organism>
<dbReference type="PROSITE" id="PS51518">
    <property type="entry name" value="SGF29_C"/>
    <property type="match status" value="1"/>
</dbReference>
<dbReference type="GO" id="GO:0000124">
    <property type="term" value="C:SAGA complex"/>
    <property type="evidence" value="ECO:0007669"/>
    <property type="project" value="InterPro"/>
</dbReference>
<feature type="domain" description="SGF29 C-terminal" evidence="2">
    <location>
        <begin position="43"/>
        <end position="185"/>
    </location>
</feature>